<comment type="caution">
    <text evidence="1">The sequence shown here is derived from an EMBL/GenBank/DDBJ whole genome shotgun (WGS) entry which is preliminary data.</text>
</comment>
<protein>
    <submittedName>
        <fullName evidence="1">Uncharacterized protein</fullName>
    </submittedName>
</protein>
<evidence type="ECO:0000313" key="2">
    <source>
        <dbReference type="Proteomes" id="UP001055072"/>
    </source>
</evidence>
<sequence length="388" mass="43320">MSLTVENPIVLDLTSTFGAMIIGSALSFAIWGIICMQAYVSAFLYYANYPNDRLFLKLLVFVLWGMDTARLVLEFTALWTPLISRWGSVAAIQSNLPIMLHSDWIGATAIIIVQFFFLWRIYRLGGYRTWKWVVIAFVVLAGLFQFCKKISSSPLITLSDDPISILQPSQFVSNPPRSARSYLLHANEHQLQAFDIIGLRGSTLSTENSPILKNLQLADRTCTAAIDVIICVSLVKLLLQNGVPVYSRTRQLLYRGVVVTINTGLWTAILSIVDLVLMGAQPNNFYYCIIELPIQSLYVVTLISNLSARSYVRGKLTEWDEYLTTLPEEFQLPKDSKLPVGVGYVLATNLSGSTRPGHHDDTKLTAMTNSSVVTTEITFAQPGTVEYR</sequence>
<reference evidence="1" key="1">
    <citation type="journal article" date="2021" name="Environ. Microbiol.">
        <title>Gene family expansions and transcriptome signatures uncover fungal adaptations to wood decay.</title>
        <authorList>
            <person name="Hage H."/>
            <person name="Miyauchi S."/>
            <person name="Viragh M."/>
            <person name="Drula E."/>
            <person name="Min B."/>
            <person name="Chaduli D."/>
            <person name="Navarro D."/>
            <person name="Favel A."/>
            <person name="Norest M."/>
            <person name="Lesage-Meessen L."/>
            <person name="Balint B."/>
            <person name="Merenyi Z."/>
            <person name="de Eugenio L."/>
            <person name="Morin E."/>
            <person name="Martinez A.T."/>
            <person name="Baldrian P."/>
            <person name="Stursova M."/>
            <person name="Martinez M.J."/>
            <person name="Novotny C."/>
            <person name="Magnuson J.K."/>
            <person name="Spatafora J.W."/>
            <person name="Maurice S."/>
            <person name="Pangilinan J."/>
            <person name="Andreopoulos W."/>
            <person name="LaButti K."/>
            <person name="Hundley H."/>
            <person name="Na H."/>
            <person name="Kuo A."/>
            <person name="Barry K."/>
            <person name="Lipzen A."/>
            <person name="Henrissat B."/>
            <person name="Riley R."/>
            <person name="Ahrendt S."/>
            <person name="Nagy L.G."/>
            <person name="Grigoriev I.V."/>
            <person name="Martin F."/>
            <person name="Rosso M.N."/>
        </authorList>
    </citation>
    <scope>NUCLEOTIDE SEQUENCE</scope>
    <source>
        <strain evidence="1">CBS 384.51</strain>
    </source>
</reference>
<organism evidence="1 2">
    <name type="scientific">Irpex rosettiformis</name>
    <dbReference type="NCBI Taxonomy" id="378272"/>
    <lineage>
        <taxon>Eukaryota</taxon>
        <taxon>Fungi</taxon>
        <taxon>Dikarya</taxon>
        <taxon>Basidiomycota</taxon>
        <taxon>Agaricomycotina</taxon>
        <taxon>Agaricomycetes</taxon>
        <taxon>Polyporales</taxon>
        <taxon>Irpicaceae</taxon>
        <taxon>Irpex</taxon>
    </lineage>
</organism>
<keyword evidence="2" id="KW-1185">Reference proteome</keyword>
<proteinExistence type="predicted"/>
<dbReference type="EMBL" id="MU274943">
    <property type="protein sequence ID" value="KAI0084383.1"/>
    <property type="molecule type" value="Genomic_DNA"/>
</dbReference>
<accession>A0ACB8TQY0</accession>
<dbReference type="Proteomes" id="UP001055072">
    <property type="component" value="Unassembled WGS sequence"/>
</dbReference>
<gene>
    <name evidence="1" type="ORF">BDY19DRAFT_997738</name>
</gene>
<name>A0ACB8TQY0_9APHY</name>
<evidence type="ECO:0000313" key="1">
    <source>
        <dbReference type="EMBL" id="KAI0084383.1"/>
    </source>
</evidence>